<organism evidence="1 2">
    <name type="scientific">Sphingomonas psychrolutea</name>
    <dbReference type="NCBI Taxonomy" id="1259676"/>
    <lineage>
        <taxon>Bacteria</taxon>
        <taxon>Pseudomonadati</taxon>
        <taxon>Pseudomonadota</taxon>
        <taxon>Alphaproteobacteria</taxon>
        <taxon>Sphingomonadales</taxon>
        <taxon>Sphingomonadaceae</taxon>
        <taxon>Sphingomonas</taxon>
    </lineage>
</organism>
<protein>
    <recommendedName>
        <fullName evidence="3">DUF1192 domain-containing protein</fullName>
    </recommendedName>
</protein>
<name>A0ABQ1GMU6_9SPHN</name>
<dbReference type="InterPro" id="IPR009579">
    <property type="entry name" value="DUF1192"/>
</dbReference>
<dbReference type="Pfam" id="PF06698">
    <property type="entry name" value="DUF1192"/>
    <property type="match status" value="1"/>
</dbReference>
<evidence type="ECO:0000313" key="2">
    <source>
        <dbReference type="Proteomes" id="UP000618591"/>
    </source>
</evidence>
<dbReference type="EMBL" id="BMDW01000008">
    <property type="protein sequence ID" value="GGA46984.1"/>
    <property type="molecule type" value="Genomic_DNA"/>
</dbReference>
<comment type="caution">
    <text evidence="1">The sequence shown here is derived from an EMBL/GenBank/DDBJ whole genome shotgun (WGS) entry which is preliminary data.</text>
</comment>
<proteinExistence type="predicted"/>
<keyword evidence="2" id="KW-1185">Reference proteome</keyword>
<gene>
    <name evidence="1" type="ORF">GCM10011395_16500</name>
</gene>
<accession>A0ABQ1GMU6</accession>
<evidence type="ECO:0000313" key="1">
    <source>
        <dbReference type="EMBL" id="GGA46984.1"/>
    </source>
</evidence>
<evidence type="ECO:0008006" key="3">
    <source>
        <dbReference type="Google" id="ProtNLM"/>
    </source>
</evidence>
<reference evidence="2" key="1">
    <citation type="journal article" date="2019" name="Int. J. Syst. Evol. Microbiol.">
        <title>The Global Catalogue of Microorganisms (GCM) 10K type strain sequencing project: providing services to taxonomists for standard genome sequencing and annotation.</title>
        <authorList>
            <consortium name="The Broad Institute Genomics Platform"/>
            <consortium name="The Broad Institute Genome Sequencing Center for Infectious Disease"/>
            <person name="Wu L."/>
            <person name="Ma J."/>
        </authorList>
    </citation>
    <scope>NUCLEOTIDE SEQUENCE [LARGE SCALE GENOMIC DNA]</scope>
    <source>
        <strain evidence="2">CGMCC 1.10106</strain>
    </source>
</reference>
<dbReference type="Proteomes" id="UP000618591">
    <property type="component" value="Unassembled WGS sequence"/>
</dbReference>
<sequence length="90" mass="9794">MRPVLPAYTYGALLTWGRVGSTILTMDLDEILPKHAGDPLAALIAQDLDPLSVKELEARIAALEGEIARTAQKMRTAVTHRATAHDLFKS</sequence>